<evidence type="ECO:0000256" key="1">
    <source>
        <dbReference type="ARBA" id="ARBA00022679"/>
    </source>
</evidence>
<keyword evidence="7" id="KW-1185">Reference proteome</keyword>
<dbReference type="Gene3D" id="2.60.200.40">
    <property type="match status" value="1"/>
</dbReference>
<dbReference type="GO" id="GO:0005524">
    <property type="term" value="F:ATP binding"/>
    <property type="evidence" value="ECO:0007669"/>
    <property type="project" value="UniProtKB-KW"/>
</dbReference>
<dbReference type="EMBL" id="CP036281">
    <property type="protein sequence ID" value="QDU80013.1"/>
    <property type="molecule type" value="Genomic_DNA"/>
</dbReference>
<evidence type="ECO:0000313" key="7">
    <source>
        <dbReference type="Proteomes" id="UP000317178"/>
    </source>
</evidence>
<evidence type="ECO:0000256" key="2">
    <source>
        <dbReference type="ARBA" id="ARBA00022741"/>
    </source>
</evidence>
<evidence type="ECO:0000313" key="6">
    <source>
        <dbReference type="EMBL" id="QDU80013.1"/>
    </source>
</evidence>
<dbReference type="InterPro" id="IPR050187">
    <property type="entry name" value="Lipid_Phosphate_FormReg"/>
</dbReference>
<keyword evidence="4" id="KW-0067">ATP-binding</keyword>
<keyword evidence="2" id="KW-0547">Nucleotide-binding</keyword>
<dbReference type="GO" id="GO:0005886">
    <property type="term" value="C:plasma membrane"/>
    <property type="evidence" value="ECO:0007669"/>
    <property type="project" value="TreeGrafter"/>
</dbReference>
<dbReference type="KEGG" id="plon:Pla110_17350"/>
<proteinExistence type="predicted"/>
<keyword evidence="1 6" id="KW-0808">Transferase</keyword>
<evidence type="ECO:0000256" key="3">
    <source>
        <dbReference type="ARBA" id="ARBA00022777"/>
    </source>
</evidence>
<protein>
    <submittedName>
        <fullName evidence="6">Diacylglycerol kinase</fullName>
        <ecNumber evidence="6">2.7.1.107</ecNumber>
    </submittedName>
</protein>
<dbReference type="AlphaFoldDB" id="A0A518CLA9"/>
<dbReference type="InterPro" id="IPR017438">
    <property type="entry name" value="ATP-NAD_kinase_N"/>
</dbReference>
<name>A0A518CLA9_9PLAN</name>
<dbReference type="PANTHER" id="PTHR12358:SF106">
    <property type="entry name" value="LIPID KINASE YEGS"/>
    <property type="match status" value="1"/>
</dbReference>
<dbReference type="GO" id="GO:0004143">
    <property type="term" value="F:ATP-dependent diacylglycerol kinase activity"/>
    <property type="evidence" value="ECO:0007669"/>
    <property type="project" value="UniProtKB-EC"/>
</dbReference>
<dbReference type="PROSITE" id="PS50146">
    <property type="entry name" value="DAGK"/>
    <property type="match status" value="1"/>
</dbReference>
<dbReference type="Pfam" id="PF19279">
    <property type="entry name" value="YegS_C"/>
    <property type="match status" value="1"/>
</dbReference>
<dbReference type="RefSeq" id="WP_144995065.1">
    <property type="nucleotide sequence ID" value="NZ_CP036281.1"/>
</dbReference>
<dbReference type="Gene3D" id="3.40.50.10330">
    <property type="entry name" value="Probable inorganic polyphosphate/atp-NAD kinase, domain 1"/>
    <property type="match status" value="1"/>
</dbReference>
<accession>A0A518CLA9</accession>
<gene>
    <name evidence="6" type="primary">dagK_1</name>
    <name evidence="6" type="ORF">Pla110_17350</name>
</gene>
<dbReference type="InterPro" id="IPR001206">
    <property type="entry name" value="Diacylglycerol_kinase_cat_dom"/>
</dbReference>
<feature type="domain" description="DAGKc" evidence="5">
    <location>
        <begin position="7"/>
        <end position="139"/>
    </location>
</feature>
<dbReference type="OrthoDB" id="142078at2"/>
<reference evidence="6 7" key="1">
    <citation type="submission" date="2019-02" db="EMBL/GenBank/DDBJ databases">
        <title>Deep-cultivation of Planctomycetes and their phenomic and genomic characterization uncovers novel biology.</title>
        <authorList>
            <person name="Wiegand S."/>
            <person name="Jogler M."/>
            <person name="Boedeker C."/>
            <person name="Pinto D."/>
            <person name="Vollmers J."/>
            <person name="Rivas-Marin E."/>
            <person name="Kohn T."/>
            <person name="Peeters S.H."/>
            <person name="Heuer A."/>
            <person name="Rast P."/>
            <person name="Oberbeckmann S."/>
            <person name="Bunk B."/>
            <person name="Jeske O."/>
            <person name="Meyerdierks A."/>
            <person name="Storesund J.E."/>
            <person name="Kallscheuer N."/>
            <person name="Luecker S."/>
            <person name="Lage O.M."/>
            <person name="Pohl T."/>
            <person name="Merkel B.J."/>
            <person name="Hornburger P."/>
            <person name="Mueller R.-W."/>
            <person name="Bruemmer F."/>
            <person name="Labrenz M."/>
            <person name="Spormann A.M."/>
            <person name="Op den Camp H."/>
            <person name="Overmann J."/>
            <person name="Amann R."/>
            <person name="Jetten M.S.M."/>
            <person name="Mascher T."/>
            <person name="Medema M.H."/>
            <person name="Devos D.P."/>
            <person name="Kaster A.-K."/>
            <person name="Ovreas L."/>
            <person name="Rohde M."/>
            <person name="Galperin M.Y."/>
            <person name="Jogler C."/>
        </authorList>
    </citation>
    <scope>NUCLEOTIDE SEQUENCE [LARGE SCALE GENOMIC DNA]</scope>
    <source>
        <strain evidence="6 7">Pla110</strain>
    </source>
</reference>
<organism evidence="6 7">
    <name type="scientific">Polystyrenella longa</name>
    <dbReference type="NCBI Taxonomy" id="2528007"/>
    <lineage>
        <taxon>Bacteria</taxon>
        <taxon>Pseudomonadati</taxon>
        <taxon>Planctomycetota</taxon>
        <taxon>Planctomycetia</taxon>
        <taxon>Planctomycetales</taxon>
        <taxon>Planctomycetaceae</taxon>
        <taxon>Polystyrenella</taxon>
    </lineage>
</organism>
<dbReference type="Proteomes" id="UP000317178">
    <property type="component" value="Chromosome"/>
</dbReference>
<dbReference type="InterPro" id="IPR016064">
    <property type="entry name" value="NAD/diacylglycerol_kinase_sf"/>
</dbReference>
<sequence>MDDQRSKKIKRIFFVVNNKAGNADEQELRDLVEDKMTSQGIQCEYFVREAKGQSRRKATRKALDDGFQVVIAVGGDGTVSKVADELQGSDAELGVVPNGSANLIARGLQLPLDIGESLDVINERVNKRWLDGMRVGKKTYFSHISLGVYSQITKRENKAHKKVIGKLAYLWPLLKEIRQHRAWKFKIEAPEIKETLSASLVMVANVGNSGFGEMKWGEGIEPDDEHLDLCLIRGRGIGAYTELVWKAMRKHPEETSHIDFYKIGSSIRISADSNLPVRADGGLIGEHDVEIKVVKRAVPVIVPAVEKAQ</sequence>
<keyword evidence="3 6" id="KW-0418">Kinase</keyword>
<dbReference type="SUPFAM" id="SSF111331">
    <property type="entry name" value="NAD kinase/diacylglycerol kinase-like"/>
    <property type="match status" value="1"/>
</dbReference>
<dbReference type="EC" id="2.7.1.107" evidence="6"/>
<dbReference type="Pfam" id="PF00781">
    <property type="entry name" value="DAGK_cat"/>
    <property type="match status" value="1"/>
</dbReference>
<evidence type="ECO:0000259" key="5">
    <source>
        <dbReference type="PROSITE" id="PS50146"/>
    </source>
</evidence>
<dbReference type="PANTHER" id="PTHR12358">
    <property type="entry name" value="SPHINGOSINE KINASE"/>
    <property type="match status" value="1"/>
</dbReference>
<evidence type="ECO:0000256" key="4">
    <source>
        <dbReference type="ARBA" id="ARBA00022840"/>
    </source>
</evidence>
<dbReference type="InterPro" id="IPR045540">
    <property type="entry name" value="YegS/DAGK_C"/>
</dbReference>